<dbReference type="AlphaFoldDB" id="A0A0R1VJN5"/>
<protein>
    <recommendedName>
        <fullName evidence="3">PTS EIIA type-4 domain-containing protein</fullName>
    </recommendedName>
</protein>
<name>A0A0R1VJN5_9LACO</name>
<gene>
    <name evidence="1" type="ORF">FC89_GL000862</name>
</gene>
<keyword evidence="2" id="KW-1185">Reference proteome</keyword>
<organism evidence="1 2">
    <name type="scientific">Liquorilactobacillus ghanensis DSM 18630</name>
    <dbReference type="NCBI Taxonomy" id="1423750"/>
    <lineage>
        <taxon>Bacteria</taxon>
        <taxon>Bacillati</taxon>
        <taxon>Bacillota</taxon>
        <taxon>Bacilli</taxon>
        <taxon>Lactobacillales</taxon>
        <taxon>Lactobacillaceae</taxon>
        <taxon>Liquorilactobacillus</taxon>
    </lineage>
</organism>
<dbReference type="PATRIC" id="fig|1423750.3.peg.885"/>
<evidence type="ECO:0008006" key="3">
    <source>
        <dbReference type="Google" id="ProtNLM"/>
    </source>
</evidence>
<evidence type="ECO:0000313" key="1">
    <source>
        <dbReference type="EMBL" id="KRM05998.1"/>
    </source>
</evidence>
<reference evidence="1 2" key="1">
    <citation type="journal article" date="2015" name="Genome Announc.">
        <title>Expanding the biotechnology potential of lactobacilli through comparative genomics of 213 strains and associated genera.</title>
        <authorList>
            <person name="Sun Z."/>
            <person name="Harris H.M."/>
            <person name="McCann A."/>
            <person name="Guo C."/>
            <person name="Argimon S."/>
            <person name="Zhang W."/>
            <person name="Yang X."/>
            <person name="Jeffery I.B."/>
            <person name="Cooney J.C."/>
            <person name="Kagawa T.F."/>
            <person name="Liu W."/>
            <person name="Song Y."/>
            <person name="Salvetti E."/>
            <person name="Wrobel A."/>
            <person name="Rasinkangas P."/>
            <person name="Parkhill J."/>
            <person name="Rea M.C."/>
            <person name="O'Sullivan O."/>
            <person name="Ritari J."/>
            <person name="Douillard F.P."/>
            <person name="Paul Ross R."/>
            <person name="Yang R."/>
            <person name="Briner A.E."/>
            <person name="Felis G.E."/>
            <person name="de Vos W.M."/>
            <person name="Barrangou R."/>
            <person name="Klaenhammer T.R."/>
            <person name="Caufield P.W."/>
            <person name="Cui Y."/>
            <person name="Zhang H."/>
            <person name="O'Toole P.W."/>
        </authorList>
    </citation>
    <scope>NUCLEOTIDE SEQUENCE [LARGE SCALE GENOMIC DNA]</scope>
    <source>
        <strain evidence="1 2">DSM 18630</strain>
    </source>
</reference>
<sequence length="50" mass="5570">MLRGCLVLIIHSPTAVSSIVAQVVKKVEARKVLVIIVLEENNTPFLKRWG</sequence>
<dbReference type="STRING" id="1423750.FC89_GL000862"/>
<dbReference type="EMBL" id="AZGB01000016">
    <property type="protein sequence ID" value="KRM05998.1"/>
    <property type="molecule type" value="Genomic_DNA"/>
</dbReference>
<dbReference type="Proteomes" id="UP000051451">
    <property type="component" value="Unassembled WGS sequence"/>
</dbReference>
<proteinExistence type="predicted"/>
<comment type="caution">
    <text evidence="1">The sequence shown here is derived from an EMBL/GenBank/DDBJ whole genome shotgun (WGS) entry which is preliminary data.</text>
</comment>
<accession>A0A0R1VJN5</accession>
<evidence type="ECO:0000313" key="2">
    <source>
        <dbReference type="Proteomes" id="UP000051451"/>
    </source>
</evidence>